<dbReference type="InterPro" id="IPR023213">
    <property type="entry name" value="CAT-like_dom_sf"/>
</dbReference>
<protein>
    <recommendedName>
        <fullName evidence="8">Acetyltransferase component of pyruvate dehydrogenase complex</fullName>
        <ecNumber evidence="8">2.3.1.12</ecNumber>
    </recommendedName>
</protein>
<dbReference type="EC" id="2.3.1.12" evidence="8"/>
<reference evidence="13" key="1">
    <citation type="journal article" date="2019" name="Int. J. Syst. Evol. Microbiol.">
        <title>The Global Catalogue of Microorganisms (GCM) 10K type strain sequencing project: providing services to taxonomists for standard genome sequencing and annotation.</title>
        <authorList>
            <consortium name="The Broad Institute Genomics Platform"/>
            <consortium name="The Broad Institute Genome Sequencing Center for Infectious Disease"/>
            <person name="Wu L."/>
            <person name="Ma J."/>
        </authorList>
    </citation>
    <scope>NUCLEOTIDE SEQUENCE [LARGE SCALE GENOMIC DNA]</scope>
    <source>
        <strain evidence="13">JCM 9933</strain>
    </source>
</reference>
<comment type="function">
    <text evidence="6">The pyruvate dehydrogenase complex catalyzes the overall conversion of pyruvate to acetyl-CoA and CO(2). It contains multiple copies of three enzymatic components: pyruvate dehydrogenase (E1), dihydrolipoamide acetyltransferase (E2) and lipoamide dehydrogenase (E3).</text>
</comment>
<evidence type="ECO:0000256" key="7">
    <source>
        <dbReference type="ARBA" id="ARBA00048370"/>
    </source>
</evidence>
<comment type="cofactor">
    <cofactor evidence="8">
        <name>(R)-lipoate</name>
        <dbReference type="ChEBI" id="CHEBI:83088"/>
    </cofactor>
    <text evidence="8">Binds 1 lipoyl cofactor covalently.</text>
</comment>
<feature type="compositionally biased region" description="Low complexity" evidence="9">
    <location>
        <begin position="216"/>
        <end position="232"/>
    </location>
</feature>
<evidence type="ECO:0000256" key="2">
    <source>
        <dbReference type="ARBA" id="ARBA00011484"/>
    </source>
</evidence>
<evidence type="ECO:0000256" key="6">
    <source>
        <dbReference type="ARBA" id="ARBA00025211"/>
    </source>
</evidence>
<evidence type="ECO:0000256" key="8">
    <source>
        <dbReference type="RuleBase" id="RU361137"/>
    </source>
</evidence>
<evidence type="ECO:0000256" key="3">
    <source>
        <dbReference type="ARBA" id="ARBA00022679"/>
    </source>
</evidence>
<dbReference type="Gene3D" id="2.40.50.100">
    <property type="match status" value="1"/>
</dbReference>
<feature type="domain" description="Peripheral subunit-binding (PSBD)" evidence="11">
    <location>
        <begin position="175"/>
        <end position="212"/>
    </location>
</feature>
<dbReference type="EMBL" id="BAAAFZ010000045">
    <property type="protein sequence ID" value="GAA0588410.1"/>
    <property type="molecule type" value="Genomic_DNA"/>
</dbReference>
<feature type="domain" description="Lipoyl-binding" evidence="10">
    <location>
        <begin position="2"/>
        <end position="78"/>
    </location>
</feature>
<feature type="compositionally biased region" description="Low complexity" evidence="9">
    <location>
        <begin position="108"/>
        <end position="144"/>
    </location>
</feature>
<evidence type="ECO:0000313" key="12">
    <source>
        <dbReference type="EMBL" id="GAA0588410.1"/>
    </source>
</evidence>
<evidence type="ECO:0000259" key="11">
    <source>
        <dbReference type="PROSITE" id="PS51826"/>
    </source>
</evidence>
<dbReference type="SUPFAM" id="SSF51230">
    <property type="entry name" value="Single hybrid motif"/>
    <property type="match status" value="1"/>
</dbReference>
<evidence type="ECO:0000256" key="5">
    <source>
        <dbReference type="ARBA" id="ARBA00023315"/>
    </source>
</evidence>
<dbReference type="InterPro" id="IPR003016">
    <property type="entry name" value="2-oxoA_DH_lipoyl-BS"/>
</dbReference>
<gene>
    <name evidence="12" type="ORF">GCM10009416_28500</name>
</gene>
<keyword evidence="3 8" id="KW-0808">Transferase</keyword>
<dbReference type="NCBIfam" id="TIGR01349">
    <property type="entry name" value="PDHac_trf_mito"/>
    <property type="match status" value="1"/>
</dbReference>
<dbReference type="PROSITE" id="PS51826">
    <property type="entry name" value="PSBD"/>
    <property type="match status" value="1"/>
</dbReference>
<dbReference type="SUPFAM" id="SSF52777">
    <property type="entry name" value="CoA-dependent acyltransferases"/>
    <property type="match status" value="1"/>
</dbReference>
<evidence type="ECO:0000313" key="13">
    <source>
        <dbReference type="Proteomes" id="UP001501588"/>
    </source>
</evidence>
<dbReference type="InterPro" id="IPR004167">
    <property type="entry name" value="PSBD"/>
</dbReference>
<dbReference type="Pfam" id="PF00364">
    <property type="entry name" value="Biotin_lipoyl"/>
    <property type="match status" value="1"/>
</dbReference>
<dbReference type="InterPro" id="IPR036625">
    <property type="entry name" value="E3-bd_dom_sf"/>
</dbReference>
<name>A0ABP3QGK4_9PROT</name>
<dbReference type="PANTHER" id="PTHR23151:SF90">
    <property type="entry name" value="DIHYDROLIPOYLLYSINE-RESIDUE ACETYLTRANSFERASE COMPONENT OF PYRUVATE DEHYDROGENASE COMPLEX, MITOCHONDRIAL-RELATED"/>
    <property type="match status" value="1"/>
</dbReference>
<dbReference type="PROSITE" id="PS00189">
    <property type="entry name" value="LIPOYL"/>
    <property type="match status" value="1"/>
</dbReference>
<dbReference type="SUPFAM" id="SSF47005">
    <property type="entry name" value="Peripheral subunit-binding domain of 2-oxo acid dehydrogenase complex"/>
    <property type="match status" value="1"/>
</dbReference>
<accession>A0ABP3QGK4</accession>
<proteinExistence type="inferred from homology"/>
<keyword evidence="13" id="KW-1185">Reference proteome</keyword>
<evidence type="ECO:0000259" key="10">
    <source>
        <dbReference type="PROSITE" id="PS50968"/>
    </source>
</evidence>
<sequence>MATNILMPALSPTMTEGTLARWLKKEGDEVKAGDVIAEIETDKATMEVEAVDEGVLGRILVGDGTEGVKVNDPIAVLVEPGEAVPEGNGGGAPVPQAKAPKDGGGETAQASAPAQSASEGAAAEGVAASGGKVAGAAEQPVSMPSGGGGQQQQQPSQTPAPKPNGHAGEGGERVFASPLARRMAQQAGLDLQRIQGSGPNGRIVKADIEAAMTRGPQQPAAQQAPAAQAPQPVSAPAPQPAPRPAAPPPSAPHKAVPNSSIRKVIARRLSESKQTIPHFYVSMDFHIDALLKLRADLNAKSPKEKGAFKLSVNDLVIKAVATTLRRYPDVNAMWTDDAILQFEDVDVSVAVATPTGLITPIIRKADMKGLAAISSEMKDLAARAKANKLKPEEFQGGGFSISNMGMYGVRDFSAIINPPQAGILAVAAGEQRPVVKDGALAVATVMGCTLSVDHRCIDGALAAEFMQALKGVIEDPLSLML</sequence>
<dbReference type="Pfam" id="PF00198">
    <property type="entry name" value="2-oxoacid_dh"/>
    <property type="match status" value="1"/>
</dbReference>
<dbReference type="InterPro" id="IPR000089">
    <property type="entry name" value="Biotin_lipoyl"/>
</dbReference>
<dbReference type="Proteomes" id="UP001501588">
    <property type="component" value="Unassembled WGS sequence"/>
</dbReference>
<dbReference type="Gene3D" id="3.30.559.10">
    <property type="entry name" value="Chloramphenicol acetyltransferase-like domain"/>
    <property type="match status" value="1"/>
</dbReference>
<dbReference type="CDD" id="cd06849">
    <property type="entry name" value="lipoyl_domain"/>
    <property type="match status" value="1"/>
</dbReference>
<comment type="caution">
    <text evidence="12">The sequence shown here is derived from an EMBL/GenBank/DDBJ whole genome shotgun (WGS) entry which is preliminary data.</text>
</comment>
<dbReference type="Pfam" id="PF02817">
    <property type="entry name" value="E3_binding"/>
    <property type="match status" value="1"/>
</dbReference>
<comment type="subunit">
    <text evidence="2">Forms a 24-polypeptide structural core with octahedral symmetry.</text>
</comment>
<evidence type="ECO:0000256" key="4">
    <source>
        <dbReference type="ARBA" id="ARBA00022823"/>
    </source>
</evidence>
<dbReference type="Gene3D" id="4.10.320.10">
    <property type="entry name" value="E3-binding domain"/>
    <property type="match status" value="1"/>
</dbReference>
<dbReference type="InterPro" id="IPR011053">
    <property type="entry name" value="Single_hybrid_motif"/>
</dbReference>
<comment type="similarity">
    <text evidence="1 8">Belongs to the 2-oxoacid dehydrogenase family.</text>
</comment>
<keyword evidence="12" id="KW-0670">Pyruvate</keyword>
<dbReference type="RefSeq" id="WP_343895995.1">
    <property type="nucleotide sequence ID" value="NZ_BAAAFZ010000045.1"/>
</dbReference>
<dbReference type="InterPro" id="IPR006257">
    <property type="entry name" value="LAT1"/>
</dbReference>
<feature type="region of interest" description="Disordered" evidence="9">
    <location>
        <begin position="214"/>
        <end position="259"/>
    </location>
</feature>
<feature type="compositionally biased region" description="Pro residues" evidence="9">
    <location>
        <begin position="233"/>
        <end position="251"/>
    </location>
</feature>
<dbReference type="PROSITE" id="PS50968">
    <property type="entry name" value="BIOTINYL_LIPOYL"/>
    <property type="match status" value="1"/>
</dbReference>
<keyword evidence="4 8" id="KW-0450">Lipoyl</keyword>
<dbReference type="InterPro" id="IPR001078">
    <property type="entry name" value="2-oxoacid_DH_actylTfrase"/>
</dbReference>
<comment type="catalytic activity">
    <reaction evidence="7 8">
        <text>N(6)-[(R)-dihydrolipoyl]-L-lysyl-[protein] + acetyl-CoA = N(6)-[(R)-S(8)-acetyldihydrolipoyl]-L-lysyl-[protein] + CoA</text>
        <dbReference type="Rhea" id="RHEA:17017"/>
        <dbReference type="Rhea" id="RHEA-COMP:10475"/>
        <dbReference type="Rhea" id="RHEA-COMP:10478"/>
        <dbReference type="ChEBI" id="CHEBI:57287"/>
        <dbReference type="ChEBI" id="CHEBI:57288"/>
        <dbReference type="ChEBI" id="CHEBI:83100"/>
        <dbReference type="ChEBI" id="CHEBI:83111"/>
        <dbReference type="EC" id="2.3.1.12"/>
    </reaction>
</comment>
<dbReference type="PANTHER" id="PTHR23151">
    <property type="entry name" value="DIHYDROLIPOAMIDE ACETYL/SUCCINYL-TRANSFERASE-RELATED"/>
    <property type="match status" value="1"/>
</dbReference>
<feature type="region of interest" description="Disordered" evidence="9">
    <location>
        <begin position="81"/>
        <end position="172"/>
    </location>
</feature>
<dbReference type="InterPro" id="IPR045257">
    <property type="entry name" value="E2/Pdx1"/>
</dbReference>
<keyword evidence="5 8" id="KW-0012">Acyltransferase</keyword>
<evidence type="ECO:0000256" key="9">
    <source>
        <dbReference type="SAM" id="MobiDB-lite"/>
    </source>
</evidence>
<organism evidence="12 13">
    <name type="scientific">Craurococcus roseus</name>
    <dbReference type="NCBI Taxonomy" id="77585"/>
    <lineage>
        <taxon>Bacteria</taxon>
        <taxon>Pseudomonadati</taxon>
        <taxon>Pseudomonadota</taxon>
        <taxon>Alphaproteobacteria</taxon>
        <taxon>Acetobacterales</taxon>
        <taxon>Acetobacteraceae</taxon>
        <taxon>Craurococcus</taxon>
    </lineage>
</organism>
<evidence type="ECO:0000256" key="1">
    <source>
        <dbReference type="ARBA" id="ARBA00007317"/>
    </source>
</evidence>